<dbReference type="NCBIfam" id="TIGR00165">
    <property type="entry name" value="S18"/>
    <property type="match status" value="1"/>
</dbReference>
<dbReference type="HAMAP" id="MF_00270">
    <property type="entry name" value="Ribosomal_bS18"/>
    <property type="match status" value="1"/>
</dbReference>
<evidence type="ECO:0000256" key="5">
    <source>
        <dbReference type="RuleBase" id="RU003910"/>
    </source>
</evidence>
<evidence type="ECO:0000313" key="6">
    <source>
        <dbReference type="EMBL" id="HER44523.1"/>
    </source>
</evidence>
<dbReference type="Pfam" id="PF01084">
    <property type="entry name" value="Ribosomal_S18"/>
    <property type="match status" value="1"/>
</dbReference>
<accession>A0A7V2F4H3</accession>
<comment type="caution">
    <text evidence="6">The sequence shown here is derived from an EMBL/GenBank/DDBJ whole genome shotgun (WGS) entry which is preliminary data.</text>
</comment>
<dbReference type="PANTHER" id="PTHR13479">
    <property type="entry name" value="30S RIBOSOMAL PROTEIN S18"/>
    <property type="match status" value="1"/>
</dbReference>
<sequence length="86" mass="10047">MAKASSRVNKKKKEKRTTNKPCRFCADKLSINYKDEALLRRFITDRGKITPRRITGTCARHQRALAHAIKRARSIAILPFVKIYYR</sequence>
<dbReference type="GO" id="GO:0070181">
    <property type="term" value="F:small ribosomal subunit rRNA binding"/>
    <property type="evidence" value="ECO:0007669"/>
    <property type="project" value="TreeGrafter"/>
</dbReference>
<dbReference type="Proteomes" id="UP000886069">
    <property type="component" value="Unassembled WGS sequence"/>
</dbReference>
<comment type="function">
    <text evidence="4">Binds as a heterodimer with protein bS6 to the central domain of the 16S rRNA, where it helps stabilize the platform of the 30S subunit.</text>
</comment>
<evidence type="ECO:0000256" key="1">
    <source>
        <dbReference type="ARBA" id="ARBA00005589"/>
    </source>
</evidence>
<proteinExistence type="inferred from homology"/>
<dbReference type="InterPro" id="IPR036870">
    <property type="entry name" value="Ribosomal_bS18_sf"/>
</dbReference>
<dbReference type="PRINTS" id="PR00974">
    <property type="entry name" value="RIBOSOMALS18"/>
</dbReference>
<keyword evidence="3 4" id="KW-0687">Ribonucleoprotein</keyword>
<comment type="similarity">
    <text evidence="1 4 5">Belongs to the bacterial ribosomal protein bS18 family.</text>
</comment>
<reference evidence="6" key="1">
    <citation type="journal article" date="2020" name="mSystems">
        <title>Genome- and Community-Level Interaction Insights into Carbon Utilization and Element Cycling Functions of Hydrothermarchaeota in Hydrothermal Sediment.</title>
        <authorList>
            <person name="Zhou Z."/>
            <person name="Liu Y."/>
            <person name="Xu W."/>
            <person name="Pan J."/>
            <person name="Luo Z.H."/>
            <person name="Li M."/>
        </authorList>
    </citation>
    <scope>NUCLEOTIDE SEQUENCE [LARGE SCALE GENOMIC DNA]</scope>
    <source>
        <strain evidence="6">SpSt-1233</strain>
    </source>
</reference>
<keyword evidence="4" id="KW-0699">rRNA-binding</keyword>
<evidence type="ECO:0000256" key="3">
    <source>
        <dbReference type="ARBA" id="ARBA00023274"/>
    </source>
</evidence>
<dbReference type="PANTHER" id="PTHR13479:SF40">
    <property type="entry name" value="SMALL RIBOSOMAL SUBUNIT PROTEIN BS18M"/>
    <property type="match status" value="1"/>
</dbReference>
<gene>
    <name evidence="4 6" type="primary">rpsR</name>
    <name evidence="6" type="ORF">ENO08_08705</name>
</gene>
<dbReference type="AlphaFoldDB" id="A0A7V2F4H3"/>
<keyword evidence="2 4" id="KW-0689">Ribosomal protein</keyword>
<keyword evidence="4" id="KW-0694">RNA-binding</keyword>
<protein>
    <recommendedName>
        <fullName evidence="4">Small ribosomal subunit protein bS18</fullName>
    </recommendedName>
</protein>
<dbReference type="EMBL" id="DSEC01000622">
    <property type="protein sequence ID" value="HER44523.1"/>
    <property type="molecule type" value="Genomic_DNA"/>
</dbReference>
<name>A0A7V2F4H3_UNCEI</name>
<dbReference type="GO" id="GO:0022627">
    <property type="term" value="C:cytosolic small ribosomal subunit"/>
    <property type="evidence" value="ECO:0007669"/>
    <property type="project" value="TreeGrafter"/>
</dbReference>
<dbReference type="Gene3D" id="4.10.640.10">
    <property type="entry name" value="Ribosomal protein S18"/>
    <property type="match status" value="1"/>
</dbReference>
<evidence type="ECO:0000256" key="4">
    <source>
        <dbReference type="HAMAP-Rule" id="MF_00270"/>
    </source>
</evidence>
<dbReference type="SUPFAM" id="SSF46911">
    <property type="entry name" value="Ribosomal protein S18"/>
    <property type="match status" value="1"/>
</dbReference>
<dbReference type="GO" id="GO:0003735">
    <property type="term" value="F:structural constituent of ribosome"/>
    <property type="evidence" value="ECO:0007669"/>
    <property type="project" value="InterPro"/>
</dbReference>
<comment type="subunit">
    <text evidence="4">Part of the 30S ribosomal subunit. Forms a tight heterodimer with protein bS6.</text>
</comment>
<evidence type="ECO:0000256" key="2">
    <source>
        <dbReference type="ARBA" id="ARBA00022980"/>
    </source>
</evidence>
<organism evidence="6">
    <name type="scientific">Eiseniibacteriota bacterium</name>
    <dbReference type="NCBI Taxonomy" id="2212470"/>
    <lineage>
        <taxon>Bacteria</taxon>
        <taxon>Candidatus Eiseniibacteriota</taxon>
    </lineage>
</organism>
<dbReference type="GO" id="GO:0006412">
    <property type="term" value="P:translation"/>
    <property type="evidence" value="ECO:0007669"/>
    <property type="project" value="UniProtKB-UniRule"/>
</dbReference>
<dbReference type="InterPro" id="IPR001648">
    <property type="entry name" value="Ribosomal_bS18"/>
</dbReference>